<evidence type="ECO:0000256" key="2">
    <source>
        <dbReference type="ARBA" id="ARBA00023002"/>
    </source>
</evidence>
<dbReference type="InterPro" id="IPR001303">
    <property type="entry name" value="Aldolase_II/adducin_N"/>
</dbReference>
<dbReference type="PRINTS" id="PR00080">
    <property type="entry name" value="SDRFAMILY"/>
</dbReference>
<dbReference type="FunFam" id="3.40.50.720:FF:000084">
    <property type="entry name" value="Short-chain dehydrogenase reductase"/>
    <property type="match status" value="1"/>
</dbReference>
<evidence type="ECO:0000256" key="1">
    <source>
        <dbReference type="ARBA" id="ARBA00006484"/>
    </source>
</evidence>
<dbReference type="Gene3D" id="3.40.50.720">
    <property type="entry name" value="NAD(P)-binding Rossmann-like Domain"/>
    <property type="match status" value="1"/>
</dbReference>
<dbReference type="EMBL" id="FOXQ01000003">
    <property type="protein sequence ID" value="SFP91803.1"/>
    <property type="molecule type" value="Genomic_DNA"/>
</dbReference>
<dbReference type="InterPro" id="IPR036409">
    <property type="entry name" value="Aldolase_II/adducin_N_sf"/>
</dbReference>
<dbReference type="Pfam" id="PF13561">
    <property type="entry name" value="adh_short_C2"/>
    <property type="match status" value="1"/>
</dbReference>
<keyword evidence="5" id="KW-1185">Reference proteome</keyword>
<dbReference type="RefSeq" id="WP_090656660.1">
    <property type="nucleotide sequence ID" value="NZ_FOXQ01000003.1"/>
</dbReference>
<protein>
    <submittedName>
        <fullName evidence="4">Rhamnulose-1-phosphate aldolase/alcohol dehydrogenase</fullName>
    </submittedName>
</protein>
<sequence length="722" mass="78567">MESKKTNALNNSLAGDEGLNAGSFKHVSYLWNDEEAAKLAGDEVALLVYRSNLLGADLRLTNYGGGNTSCKATAKDPLTGKDVEVMWVKGSGGDLGTMKRSGLAALYVDRLRSLKNIYRGIEHEDEMVELFNHCIYDLASKAPSIDTPLHGFLPYKHIDHLHPDAAIAIAAAKDGKKITQELFNGSIGWVEWQRPGFDLGLKLKAAIDENPGLRGIMLGSHGLFTWGNTAYESYVNTLEVIEKCAQYLEDNYGKKRPTFGGQKLQSLPKEERLAKAAALAPVLRGFCSSKQNMIGHFTDDDRVLEYINSNDLERLAPMGTSCPDHFLRTKISPLVLNISTDEDVTDVTAIKEKLAPQFEAYRNMYAEYYETCKHPNSPAMRDANPVIILYPGVGMFSFAKDKQTTRVASEFYINAINVMKGAEAVSEYTSLPRQEAFNIEYWLLEEAKLQRMPKPKPLSGRIALITGSAGGIGKAIAKKFAAEGACVVINDINEERLQGAMEEFKTQFGRDTASSTLLDVTNNDTIEKAFTDAVLAFGGVDIVINNAGISISKSITDHSIADWDKLYDILVKGQFLVSKAGIEIMRKQNIGGDIINIVSKNSVVAGPNNAGYGSAKAAQAHLSRLLAAELGSDKIRVNTVNPDAVIADSNIWAGGWAEGRAKAYGITVEELPAYYAKRTLLNEAILPEDIANACFVFVGGLLNKSTGNVLNVDGGVAAAFLR</sequence>
<accession>A0A1I5U944</accession>
<dbReference type="SUPFAM" id="SSF53639">
    <property type="entry name" value="AraD/HMP-PK domain-like"/>
    <property type="match status" value="1"/>
</dbReference>
<dbReference type="OrthoDB" id="9774430at2"/>
<dbReference type="InterPro" id="IPR002347">
    <property type="entry name" value="SDR_fam"/>
</dbReference>
<dbReference type="Proteomes" id="UP000199031">
    <property type="component" value="Unassembled WGS sequence"/>
</dbReference>
<organism evidence="4 5">
    <name type="scientific">Parafilimonas terrae</name>
    <dbReference type="NCBI Taxonomy" id="1465490"/>
    <lineage>
        <taxon>Bacteria</taxon>
        <taxon>Pseudomonadati</taxon>
        <taxon>Bacteroidota</taxon>
        <taxon>Chitinophagia</taxon>
        <taxon>Chitinophagales</taxon>
        <taxon>Chitinophagaceae</taxon>
        <taxon>Parafilimonas</taxon>
    </lineage>
</organism>
<evidence type="ECO:0000313" key="5">
    <source>
        <dbReference type="Proteomes" id="UP000199031"/>
    </source>
</evidence>
<dbReference type="PRINTS" id="PR00081">
    <property type="entry name" value="GDHRDH"/>
</dbReference>
<dbReference type="InterPro" id="IPR013454">
    <property type="entry name" value="Bifunc_RhaD/ADH"/>
</dbReference>
<evidence type="ECO:0000313" key="4">
    <source>
        <dbReference type="EMBL" id="SFP91803.1"/>
    </source>
</evidence>
<name>A0A1I5U944_9BACT</name>
<dbReference type="Pfam" id="PF00596">
    <property type="entry name" value="Aldolase_II"/>
    <property type="match status" value="1"/>
</dbReference>
<dbReference type="NCBIfam" id="NF006189">
    <property type="entry name" value="PRK08324.1-3"/>
    <property type="match status" value="1"/>
</dbReference>
<feature type="domain" description="Class II aldolase/adducin N-terminal" evidence="3">
    <location>
        <begin position="46"/>
        <end position="248"/>
    </location>
</feature>
<dbReference type="PANTHER" id="PTHR43669:SF8">
    <property type="entry name" value="SHORT-CHAIN TYPE DEHYDROGENASE_REDUCTASE-RELATED"/>
    <property type="match status" value="1"/>
</dbReference>
<gene>
    <name evidence="4" type="ORF">SAMN05444277_103147</name>
</gene>
<evidence type="ECO:0000259" key="3">
    <source>
        <dbReference type="SMART" id="SM01007"/>
    </source>
</evidence>
<dbReference type="NCBIfam" id="TIGR02632">
    <property type="entry name" value="RhaD_aldol-ADH"/>
    <property type="match status" value="1"/>
</dbReference>
<dbReference type="PANTHER" id="PTHR43669">
    <property type="entry name" value="5-KETO-D-GLUCONATE 5-REDUCTASE"/>
    <property type="match status" value="1"/>
</dbReference>
<dbReference type="STRING" id="1465490.SAMN05444277_103147"/>
<dbReference type="Gene3D" id="3.40.225.10">
    <property type="entry name" value="Class II aldolase/adducin N-terminal domain"/>
    <property type="match status" value="1"/>
</dbReference>
<dbReference type="AlphaFoldDB" id="A0A1I5U944"/>
<reference evidence="4 5" key="1">
    <citation type="submission" date="2016-10" db="EMBL/GenBank/DDBJ databases">
        <authorList>
            <person name="de Groot N.N."/>
        </authorList>
    </citation>
    <scope>NUCLEOTIDE SEQUENCE [LARGE SCALE GENOMIC DNA]</scope>
    <source>
        <strain evidence="4 5">DSM 28286</strain>
    </source>
</reference>
<dbReference type="SMART" id="SM01007">
    <property type="entry name" value="Aldolase_II"/>
    <property type="match status" value="1"/>
</dbReference>
<dbReference type="GO" id="GO:0016491">
    <property type="term" value="F:oxidoreductase activity"/>
    <property type="evidence" value="ECO:0007669"/>
    <property type="project" value="UniProtKB-KW"/>
</dbReference>
<dbReference type="SUPFAM" id="SSF51735">
    <property type="entry name" value="NAD(P)-binding Rossmann-fold domains"/>
    <property type="match status" value="1"/>
</dbReference>
<dbReference type="InterPro" id="IPR036291">
    <property type="entry name" value="NAD(P)-bd_dom_sf"/>
</dbReference>
<dbReference type="NCBIfam" id="NF006191">
    <property type="entry name" value="PRK08324.1-5"/>
    <property type="match status" value="1"/>
</dbReference>
<comment type="similarity">
    <text evidence="1">Belongs to the short-chain dehydrogenases/reductases (SDR) family.</text>
</comment>
<keyword evidence="2" id="KW-0560">Oxidoreductase</keyword>
<proteinExistence type="inferred from homology"/>